<evidence type="ECO:0000256" key="1">
    <source>
        <dbReference type="ARBA" id="ARBA00022723"/>
    </source>
</evidence>
<feature type="domain" description="TRAF-type" evidence="7">
    <location>
        <begin position="154"/>
        <end position="203"/>
    </location>
</feature>
<evidence type="ECO:0000259" key="6">
    <source>
        <dbReference type="PROSITE" id="PS50089"/>
    </source>
</evidence>
<dbReference type="PROSITE" id="PS00518">
    <property type="entry name" value="ZF_RING_1"/>
    <property type="match status" value="1"/>
</dbReference>
<dbReference type="Gene3D" id="3.30.40.10">
    <property type="entry name" value="Zinc/RING finger domain, C3HC4 (zinc finger)"/>
    <property type="match status" value="3"/>
</dbReference>
<dbReference type="Pfam" id="PF13920">
    <property type="entry name" value="zf-C3HC4_3"/>
    <property type="match status" value="1"/>
</dbReference>
<dbReference type="SUPFAM" id="SSF49599">
    <property type="entry name" value="TRAF domain-like"/>
    <property type="match status" value="1"/>
</dbReference>
<dbReference type="InterPro" id="IPR013083">
    <property type="entry name" value="Znf_RING/FYVE/PHD"/>
</dbReference>
<dbReference type="PROSITE" id="PS50145">
    <property type="entry name" value="ZF_TRAF"/>
    <property type="match status" value="1"/>
</dbReference>
<dbReference type="InterPro" id="IPR017907">
    <property type="entry name" value="Znf_RING_CS"/>
</dbReference>
<dbReference type="PANTHER" id="PTHR10131">
    <property type="entry name" value="TNF RECEPTOR ASSOCIATED FACTOR"/>
    <property type="match status" value="1"/>
</dbReference>
<dbReference type="PANTHER" id="PTHR10131:SF94">
    <property type="entry name" value="TNF RECEPTOR-ASSOCIATED FACTOR 4"/>
    <property type="match status" value="1"/>
</dbReference>
<keyword evidence="5" id="KW-0175">Coiled coil</keyword>
<reference evidence="9" key="1">
    <citation type="journal article" date="2022" name="bioRxiv">
        <title>Genomics of Preaxostyla Flagellates Illuminates Evolutionary Transitions and the Path Towards Mitochondrial Loss.</title>
        <authorList>
            <person name="Novak L.V.F."/>
            <person name="Treitli S.C."/>
            <person name="Pyrih J."/>
            <person name="Halakuc P."/>
            <person name="Pipaliya S.V."/>
            <person name="Vacek V."/>
            <person name="Brzon O."/>
            <person name="Soukal P."/>
            <person name="Eme L."/>
            <person name="Dacks J.B."/>
            <person name="Karnkowska A."/>
            <person name="Elias M."/>
            <person name="Hampl V."/>
        </authorList>
    </citation>
    <scope>NUCLEOTIDE SEQUENCE</scope>
    <source>
        <strain evidence="9">RCP-MX</strain>
    </source>
</reference>
<evidence type="ECO:0000256" key="2">
    <source>
        <dbReference type="ARBA" id="ARBA00022771"/>
    </source>
</evidence>
<evidence type="ECO:0000256" key="4">
    <source>
        <dbReference type="PROSITE-ProRule" id="PRU00207"/>
    </source>
</evidence>
<dbReference type="SMART" id="SM00184">
    <property type="entry name" value="RING"/>
    <property type="match status" value="1"/>
</dbReference>
<accession>A0ABQ8U645</accession>
<keyword evidence="1 4" id="KW-0479">Metal-binding</keyword>
<organism evidence="9 10">
    <name type="scientific">Paratrimastix pyriformis</name>
    <dbReference type="NCBI Taxonomy" id="342808"/>
    <lineage>
        <taxon>Eukaryota</taxon>
        <taxon>Metamonada</taxon>
        <taxon>Preaxostyla</taxon>
        <taxon>Paratrimastigidae</taxon>
        <taxon>Paratrimastix</taxon>
    </lineage>
</organism>
<dbReference type="PROSITE" id="PS50089">
    <property type="entry name" value="ZF_RING_2"/>
    <property type="match status" value="1"/>
</dbReference>
<evidence type="ECO:0000256" key="5">
    <source>
        <dbReference type="SAM" id="Coils"/>
    </source>
</evidence>
<keyword evidence="2 4" id="KW-0863">Zinc-finger</keyword>
<comment type="caution">
    <text evidence="9">The sequence shown here is derived from an EMBL/GenBank/DDBJ whole genome shotgun (WGS) entry which is preliminary data.</text>
</comment>
<dbReference type="InterPro" id="IPR006571">
    <property type="entry name" value="TLDc_dom"/>
</dbReference>
<evidence type="ECO:0000313" key="10">
    <source>
        <dbReference type="Proteomes" id="UP001141327"/>
    </source>
</evidence>
<evidence type="ECO:0000256" key="3">
    <source>
        <dbReference type="ARBA" id="ARBA00022833"/>
    </source>
</evidence>
<dbReference type="InterPro" id="IPR001293">
    <property type="entry name" value="Znf_TRAF"/>
</dbReference>
<sequence length="519" mass="57427">MHSRNASSAAVTPLVVTPLMEEGDGVHNHRERTVLSYINPPDDRTTWMCPVCYAHYENPILLPCGHTMCHYCLPDNPMQCLICRADFTLEQLSSNVSFDRVVNKLVVLCPRSHQGCASVVRLTDLEHHLRECDFREVTCRQCGESVALPDQEQHLAEGCPMRMTECAGCGERVNISSMEEHLTTQCSNRKLDCAYAEFGCTAQPRANEMAQHCHDSECDHLELIRAQISQFRAVGRAQVEEAENKVAHLQEKVDDLSQKLDNANALIAQVQAESSQRIEQLCGLVNTLTRQMQHMEESNSRGGFTPAPTPPAPPVLLMTPRHLFASSRILTAQDSRVLAEFLAENIRPSTCECELLYRGTRDGFEAATFHRLCDRFAGTVVVVQTSTGNVFGGYASVAWNSVPSKHSTADPQAFIFSLRRSSDPAGKPVKILQNGIYPHKALYIHAGCGPVFGGGADFCVLNQANRANSHTNLGHTYALQEGGDRHFLNGGSYNFVLDEIEVFSCPVPDVPIMKRGDEM</sequence>
<dbReference type="Proteomes" id="UP001141327">
    <property type="component" value="Unassembled WGS sequence"/>
</dbReference>
<dbReference type="PROSITE" id="PS51886">
    <property type="entry name" value="TLDC"/>
    <property type="match status" value="1"/>
</dbReference>
<feature type="coiled-coil region" evidence="5">
    <location>
        <begin position="232"/>
        <end position="273"/>
    </location>
</feature>
<feature type="zinc finger region" description="TRAF-type" evidence="4">
    <location>
        <begin position="154"/>
        <end position="203"/>
    </location>
</feature>
<protein>
    <submittedName>
        <fullName evidence="9">Uncharacterized protein</fullName>
    </submittedName>
</protein>
<gene>
    <name evidence="9" type="ORF">PAPYR_10376</name>
</gene>
<keyword evidence="3 4" id="KW-0862">Zinc</keyword>
<proteinExistence type="predicted"/>
<dbReference type="SUPFAM" id="SSF57850">
    <property type="entry name" value="RING/U-box"/>
    <property type="match status" value="1"/>
</dbReference>
<name>A0ABQ8U645_9EUKA</name>
<dbReference type="Pfam" id="PF07534">
    <property type="entry name" value="TLD"/>
    <property type="match status" value="1"/>
</dbReference>
<dbReference type="SMART" id="SM00584">
    <property type="entry name" value="TLDc"/>
    <property type="match status" value="1"/>
</dbReference>
<feature type="domain" description="RING-type" evidence="6">
    <location>
        <begin position="49"/>
        <end position="84"/>
    </location>
</feature>
<dbReference type="Pfam" id="PF02176">
    <property type="entry name" value="zf-TRAF"/>
    <property type="match status" value="1"/>
</dbReference>
<evidence type="ECO:0000313" key="9">
    <source>
        <dbReference type="EMBL" id="KAJ4454813.1"/>
    </source>
</evidence>
<evidence type="ECO:0000259" key="8">
    <source>
        <dbReference type="PROSITE" id="PS51886"/>
    </source>
</evidence>
<dbReference type="InterPro" id="IPR001841">
    <property type="entry name" value="Znf_RING"/>
</dbReference>
<evidence type="ECO:0000259" key="7">
    <source>
        <dbReference type="PROSITE" id="PS50145"/>
    </source>
</evidence>
<dbReference type="EMBL" id="JAPMOS010000132">
    <property type="protein sequence ID" value="KAJ4454813.1"/>
    <property type="molecule type" value="Genomic_DNA"/>
</dbReference>
<feature type="domain" description="TLDc" evidence="8">
    <location>
        <begin position="328"/>
        <end position="506"/>
    </location>
</feature>
<keyword evidence="10" id="KW-1185">Reference proteome</keyword>